<dbReference type="InterPro" id="IPR037401">
    <property type="entry name" value="SnoaL-like"/>
</dbReference>
<evidence type="ECO:0000313" key="4">
    <source>
        <dbReference type="Proteomes" id="UP000325466"/>
    </source>
</evidence>
<accession>N1M6M4</accession>
<dbReference type="Proteomes" id="UP001163947">
    <property type="component" value="Chromosome"/>
</dbReference>
<reference evidence="2" key="2">
    <citation type="submission" date="2019-10" db="EMBL/GenBank/DDBJ databases">
        <title>Draft genome sequence of Rhodococcus aetherivorans JCM 14343.</title>
        <authorList>
            <person name="Inoue D."/>
            <person name="Nakazawa M."/>
            <person name="Yamamoto N."/>
            <person name="Sei K."/>
            <person name="Ike M."/>
        </authorList>
    </citation>
    <scope>NUCLEOTIDE SEQUENCE</scope>
    <source>
        <strain evidence="2">JCM 14343</strain>
    </source>
</reference>
<accession>A0A059MW06</accession>
<gene>
    <name evidence="3" type="ORF">OCS65_21730</name>
    <name evidence="2" type="ORF">RAJCM14343_4912</name>
</gene>
<reference evidence="3" key="3">
    <citation type="submission" date="2022-09" db="EMBL/GenBank/DDBJ databases">
        <title>The genome sequence of Rhodococcus aetherivorans N1.</title>
        <authorList>
            <person name="Jiang W."/>
        </authorList>
    </citation>
    <scope>NUCLEOTIDE SEQUENCE</scope>
    <source>
        <strain evidence="3">N1</strain>
    </source>
</reference>
<dbReference type="Pfam" id="PF13577">
    <property type="entry name" value="SnoaL_4"/>
    <property type="match status" value="1"/>
</dbReference>
<name>A0A059MW06_9NOCA</name>
<dbReference type="Proteomes" id="UP000325466">
    <property type="component" value="Unassembled WGS sequence"/>
</dbReference>
<dbReference type="GO" id="GO:0033988">
    <property type="term" value="F:bile-acid 7alpha-dehydratase activity"/>
    <property type="evidence" value="ECO:0007669"/>
    <property type="project" value="UniProtKB-EC"/>
</dbReference>
<evidence type="ECO:0000313" key="2">
    <source>
        <dbReference type="EMBL" id="GES39638.1"/>
    </source>
</evidence>
<dbReference type="EMBL" id="CP106982">
    <property type="protein sequence ID" value="UYF93061.1"/>
    <property type="molecule type" value="Genomic_DNA"/>
</dbReference>
<reference evidence="2 4" key="1">
    <citation type="journal article" date="2018" name="Biodegradation">
        <title>1,4-Dioxane degradation characteristics of Rhodococcus aetherivorans JCM 14343.</title>
        <authorList>
            <person name="Inoue D."/>
            <person name="Tsunoda T."/>
            <person name="Yamamoto N."/>
            <person name="Ike M."/>
            <person name="Sei K."/>
        </authorList>
    </citation>
    <scope>NUCLEOTIDE SEQUENCE [LARGE SCALE GENOMIC DNA]</scope>
    <source>
        <strain evidence="2 4">JCM 14343</strain>
    </source>
</reference>
<protein>
    <submittedName>
        <fullName evidence="2">Bile acid 7-alpha dehydratase BaiE</fullName>
        <ecNumber evidence="2">4.2.1.106</ecNumber>
    </submittedName>
    <submittedName>
        <fullName evidence="3">Nuclear transport factor 2 family protein</fullName>
    </submittedName>
</protein>
<evidence type="ECO:0000313" key="5">
    <source>
        <dbReference type="Proteomes" id="UP001163947"/>
    </source>
</evidence>
<keyword evidence="2" id="KW-0456">Lyase</keyword>
<organism evidence="3 5">
    <name type="scientific">Rhodococcus aetherivorans</name>
    <dbReference type="NCBI Taxonomy" id="191292"/>
    <lineage>
        <taxon>Bacteria</taxon>
        <taxon>Bacillati</taxon>
        <taxon>Actinomycetota</taxon>
        <taxon>Actinomycetes</taxon>
        <taxon>Mycobacteriales</taxon>
        <taxon>Nocardiaceae</taxon>
        <taxon>Rhodococcus</taxon>
    </lineage>
</organism>
<dbReference type="InterPro" id="IPR032710">
    <property type="entry name" value="NTF2-like_dom_sf"/>
</dbReference>
<feature type="domain" description="SnoaL-like" evidence="1">
    <location>
        <begin position="3"/>
        <end position="123"/>
    </location>
</feature>
<dbReference type="Gene3D" id="3.10.450.50">
    <property type="match status" value="1"/>
</dbReference>
<dbReference type="GeneID" id="83623096"/>
<dbReference type="SUPFAM" id="SSF54427">
    <property type="entry name" value="NTF2-like"/>
    <property type="match status" value="1"/>
</dbReference>
<evidence type="ECO:0000259" key="1">
    <source>
        <dbReference type="Pfam" id="PF13577"/>
    </source>
</evidence>
<dbReference type="RefSeq" id="WP_006938931.1">
    <property type="nucleotide sequence ID" value="NZ_BAAAYP010000060.1"/>
</dbReference>
<proteinExistence type="predicted"/>
<keyword evidence="4" id="KW-1185">Reference proteome</keyword>
<evidence type="ECO:0000313" key="3">
    <source>
        <dbReference type="EMBL" id="UYF93061.1"/>
    </source>
</evidence>
<dbReference type="EC" id="4.2.1.106" evidence="2"/>
<dbReference type="AlphaFoldDB" id="A0A059MW06"/>
<sequence length="159" mass="18155">MDLQAIGEIERLKYRYARALDTKSWIELADTMVPEATAVYGEHLSFESRDAFLNFLENTLGSHVITEHHCGHPEIDVEGDTATGIWFLADTVVVPEDGLVMRGSAYYHDRYVRCSDGSWRISHTGYERNWETVTSVSDMPSFRLTSNRWSLLQQPPRAS</sequence>
<dbReference type="EMBL" id="BLAH01000124">
    <property type="protein sequence ID" value="GES39638.1"/>
    <property type="molecule type" value="Genomic_DNA"/>
</dbReference>